<name>A0A923SFK2_9BURK</name>
<organism evidence="1 2">
    <name type="scientific">Ramlibacter cellulosilyticus</name>
    <dbReference type="NCBI Taxonomy" id="2764187"/>
    <lineage>
        <taxon>Bacteria</taxon>
        <taxon>Pseudomonadati</taxon>
        <taxon>Pseudomonadota</taxon>
        <taxon>Betaproteobacteria</taxon>
        <taxon>Burkholderiales</taxon>
        <taxon>Comamonadaceae</taxon>
        <taxon>Ramlibacter</taxon>
    </lineage>
</organism>
<evidence type="ECO:0008006" key="3">
    <source>
        <dbReference type="Google" id="ProtNLM"/>
    </source>
</evidence>
<dbReference type="AlphaFoldDB" id="A0A923SFK2"/>
<evidence type="ECO:0000313" key="2">
    <source>
        <dbReference type="Proteomes" id="UP000608513"/>
    </source>
</evidence>
<comment type="caution">
    <text evidence="1">The sequence shown here is derived from an EMBL/GenBank/DDBJ whole genome shotgun (WGS) entry which is preliminary data.</text>
</comment>
<accession>A0A923SFK2</accession>
<reference evidence="1" key="1">
    <citation type="submission" date="2020-08" db="EMBL/GenBank/DDBJ databases">
        <title>Ramlibacter sp. USB13 16S ribosomal RNA gene genome sequencing and assembly.</title>
        <authorList>
            <person name="Kang M."/>
        </authorList>
    </citation>
    <scope>NUCLEOTIDE SEQUENCE</scope>
    <source>
        <strain evidence="1">USB13</strain>
    </source>
</reference>
<proteinExistence type="predicted"/>
<gene>
    <name evidence="1" type="ORF">H8N03_13860</name>
</gene>
<evidence type="ECO:0000313" key="1">
    <source>
        <dbReference type="EMBL" id="MBC5784032.1"/>
    </source>
</evidence>
<sequence>MYYVIEAVRWGEDGHIAQVRWHTVSFDGERVHRGASTVAPVVDAAEVCRSSEVRVFVDGDTGRFFRMKACPEGIDAEVDDAGTPLRSRMAHLPTF</sequence>
<protein>
    <recommendedName>
        <fullName evidence="3">DUF3892 domain-containing protein</fullName>
    </recommendedName>
</protein>
<dbReference type="RefSeq" id="WP_187076772.1">
    <property type="nucleotide sequence ID" value="NZ_JACORT010000005.1"/>
</dbReference>
<dbReference type="Proteomes" id="UP000608513">
    <property type="component" value="Unassembled WGS sequence"/>
</dbReference>
<keyword evidence="2" id="KW-1185">Reference proteome</keyword>
<dbReference type="EMBL" id="JACORT010000005">
    <property type="protein sequence ID" value="MBC5784032.1"/>
    <property type="molecule type" value="Genomic_DNA"/>
</dbReference>